<name>A0A9D2T0W0_9FIRM</name>
<dbReference type="Pfam" id="PF10076">
    <property type="entry name" value="Phage_Mu_Gp48"/>
    <property type="match status" value="1"/>
</dbReference>
<organism evidence="1 2">
    <name type="scientific">Candidatus Intestinimonas pullistercoris</name>
    <dbReference type="NCBI Taxonomy" id="2838623"/>
    <lineage>
        <taxon>Bacteria</taxon>
        <taxon>Bacillati</taxon>
        <taxon>Bacillota</taxon>
        <taxon>Clostridia</taxon>
        <taxon>Eubacteriales</taxon>
        <taxon>Intestinimonas</taxon>
    </lineage>
</organism>
<dbReference type="AlphaFoldDB" id="A0A9D2T0W0"/>
<dbReference type="EMBL" id="DWWJ01000103">
    <property type="protein sequence ID" value="HJC41055.1"/>
    <property type="molecule type" value="Genomic_DNA"/>
</dbReference>
<protein>
    <submittedName>
        <fullName evidence="1">YmfQ family protein</fullName>
    </submittedName>
</protein>
<accession>A0A9D2T0W0</accession>
<proteinExistence type="predicted"/>
<reference evidence="1" key="1">
    <citation type="journal article" date="2021" name="PeerJ">
        <title>Extensive microbial diversity within the chicken gut microbiome revealed by metagenomics and culture.</title>
        <authorList>
            <person name="Gilroy R."/>
            <person name="Ravi A."/>
            <person name="Getino M."/>
            <person name="Pursley I."/>
            <person name="Horton D.L."/>
            <person name="Alikhan N.F."/>
            <person name="Baker D."/>
            <person name="Gharbi K."/>
            <person name="Hall N."/>
            <person name="Watson M."/>
            <person name="Adriaenssens E.M."/>
            <person name="Foster-Nyarko E."/>
            <person name="Jarju S."/>
            <person name="Secka A."/>
            <person name="Antonio M."/>
            <person name="Oren A."/>
            <person name="Chaudhuri R.R."/>
            <person name="La Ragione R."/>
            <person name="Hildebrand F."/>
            <person name="Pallen M.J."/>
        </authorList>
    </citation>
    <scope>NUCLEOTIDE SEQUENCE</scope>
    <source>
        <strain evidence="1">CHK186-1790</strain>
    </source>
</reference>
<evidence type="ECO:0000313" key="2">
    <source>
        <dbReference type="Proteomes" id="UP000823882"/>
    </source>
</evidence>
<dbReference type="Proteomes" id="UP000823882">
    <property type="component" value="Unassembled WGS sequence"/>
</dbReference>
<evidence type="ECO:0000313" key="1">
    <source>
        <dbReference type="EMBL" id="HJC41055.1"/>
    </source>
</evidence>
<reference evidence="1" key="2">
    <citation type="submission" date="2021-04" db="EMBL/GenBank/DDBJ databases">
        <authorList>
            <person name="Gilroy R."/>
        </authorList>
    </citation>
    <scope>NUCLEOTIDE SEQUENCE</scope>
    <source>
        <strain evidence="1">CHK186-1790</strain>
    </source>
</reference>
<dbReference type="InterPro" id="IPR018755">
    <property type="entry name" value="Phage_Mu_Gp48"/>
</dbReference>
<gene>
    <name evidence="1" type="ORF">H9701_05830</name>
</gene>
<sequence length="203" mass="23050">MTPLIEQLPAHYQRSPQDAELQRVLGLLASQLQEDKELTLEQLYPSTASGWGLELWERAYGLTVDYSLDEERRRSRVLAKVKGVSVTTVAQLRGIAEAFSQSAVEIVELFDQYRFEIWYTETIGPIAHPEDLAAIVNELKPAHLEWAVKYRQTCPAPVYGACVGRSAEWFVLRQEPYQMPKWPVEAFVGAAPRLGETFILQQS</sequence>
<comment type="caution">
    <text evidence="1">The sequence shown here is derived from an EMBL/GenBank/DDBJ whole genome shotgun (WGS) entry which is preliminary data.</text>
</comment>